<evidence type="ECO:0000256" key="2">
    <source>
        <dbReference type="ARBA" id="ARBA00012438"/>
    </source>
</evidence>
<dbReference type="AlphaFoldDB" id="A0A919S1E5"/>
<keyword evidence="9" id="KW-0812">Transmembrane</keyword>
<feature type="domain" description="PAS" evidence="11">
    <location>
        <begin position="396"/>
        <end position="466"/>
    </location>
</feature>
<dbReference type="Pfam" id="PF13426">
    <property type="entry name" value="PAS_9"/>
    <property type="match status" value="2"/>
</dbReference>
<evidence type="ECO:0000256" key="5">
    <source>
        <dbReference type="ARBA" id="ARBA00022741"/>
    </source>
</evidence>
<evidence type="ECO:0000256" key="9">
    <source>
        <dbReference type="SAM" id="Phobius"/>
    </source>
</evidence>
<proteinExistence type="predicted"/>
<feature type="transmembrane region" description="Helical" evidence="9">
    <location>
        <begin position="106"/>
        <end position="123"/>
    </location>
</feature>
<keyword evidence="9" id="KW-0472">Membrane</keyword>
<dbReference type="PROSITE" id="PS50112">
    <property type="entry name" value="PAS"/>
    <property type="match status" value="2"/>
</dbReference>
<keyword evidence="4" id="KW-0808">Transferase</keyword>
<dbReference type="Pfam" id="PF08448">
    <property type="entry name" value="PAS_4"/>
    <property type="match status" value="1"/>
</dbReference>
<dbReference type="InterPro" id="IPR036097">
    <property type="entry name" value="HisK_dim/P_sf"/>
</dbReference>
<dbReference type="CDD" id="cd16922">
    <property type="entry name" value="HATPase_EvgS-ArcB-TorS-like"/>
    <property type="match status" value="1"/>
</dbReference>
<evidence type="ECO:0000256" key="1">
    <source>
        <dbReference type="ARBA" id="ARBA00000085"/>
    </source>
</evidence>
<name>A0A919S1E5_9CLOT</name>
<evidence type="ECO:0000256" key="4">
    <source>
        <dbReference type="ARBA" id="ARBA00022679"/>
    </source>
</evidence>
<dbReference type="PROSITE" id="PS50109">
    <property type="entry name" value="HIS_KIN"/>
    <property type="match status" value="1"/>
</dbReference>
<dbReference type="PANTHER" id="PTHR43711">
    <property type="entry name" value="TWO-COMPONENT HISTIDINE KINASE"/>
    <property type="match status" value="1"/>
</dbReference>
<feature type="transmembrane region" description="Helical" evidence="9">
    <location>
        <begin position="12"/>
        <end position="30"/>
    </location>
</feature>
<dbReference type="Gene3D" id="1.10.287.130">
    <property type="match status" value="1"/>
</dbReference>
<dbReference type="SMART" id="SM00091">
    <property type="entry name" value="PAS"/>
    <property type="match status" value="3"/>
</dbReference>
<dbReference type="CDD" id="cd00082">
    <property type="entry name" value="HisKA"/>
    <property type="match status" value="1"/>
</dbReference>
<dbReference type="InterPro" id="IPR000014">
    <property type="entry name" value="PAS"/>
</dbReference>
<dbReference type="GO" id="GO:0005524">
    <property type="term" value="F:ATP binding"/>
    <property type="evidence" value="ECO:0007669"/>
    <property type="project" value="UniProtKB-KW"/>
</dbReference>
<keyword evidence="5" id="KW-0547">Nucleotide-binding</keyword>
<sequence length="922" mass="106738">MNISKLENRIAHISICIIVFFLVLLTFIGGKELQLTYTYFLSSITTQFILTLVLSLVCLIYFILSKEQYVLFITLDYIVLSGLKLGDMISLFSNTNVQIFPYLNNTINVSYSIVSMVIIYGCYKSKEVKEINYKKLCLITVFTFILGILIRYLDVKILVNFIYNQEIWRKILLGCINISICFIAILVLKQLLEKKEDIFLFTVILSYVFKILRYIYCFYSFGESGSLIFAADCFYIIYRILPLVGIVIVFIEKYNLVFSVFEETKKLENKLLKHYSVTEKTPNAIFIIDENGKVEYANPSLVALIEKCFNYKGIIGKKINELIVELDIAKMIPRIMVTVDRNKLWNDNIALTGIDKKKYYFNVFVMGIFNEEKKQYVVLMIDETENKSIAIKLQKSERKFRQITDSVHDLICKVDKEGRIEYCSPSYTKLFGGSNDYYQKVPWIHNVHDDDVEKVLNDIQQCIKERKTVTNECKIQQNKNNFIYVEYVIDPIEEKEKTGGAIISARDITVRKNAVKKLEKTEKTYKDIFNMCPDMIYLMEVNSLNILDVNPSMCELLGKSKELLLQKNASNVFNGFDFSEEQDILNYLEQGLTVIGHEISFNHCGEQRYLEVNYSPLIEGGKLAKILCLARDVTEKRKIIKLQHEHEISTKRLLEALQYDQLKTEFFANISHELRTPINVIFSALQVLDIYKPNTHIINMPYDKYSIVMKQNCYRLLRLINNLIDITKIDSGYFKLNYGMHDIVGIIEDITISVVTYAENKGIEVIFDTLVEELYIYCDPDKVERIILNLLSNAIKFTDNGGSITVFIDANETEVFISVKDTGRGIPKDKLDIIFERFRQVDKSLTREQEGSGIGLSLVKSLVELHGGKITVKSEINKGSEFIINMPFIEMKIDNVNQNFNEKQEANIERINIEFSDIYDIC</sequence>
<dbReference type="PANTHER" id="PTHR43711:SF26">
    <property type="entry name" value="SENSOR HISTIDINE KINASE RCSC"/>
    <property type="match status" value="1"/>
</dbReference>
<evidence type="ECO:0000256" key="6">
    <source>
        <dbReference type="ARBA" id="ARBA00022777"/>
    </source>
</evidence>
<dbReference type="SMART" id="SM00388">
    <property type="entry name" value="HisKA"/>
    <property type="match status" value="1"/>
</dbReference>
<dbReference type="SUPFAM" id="SSF55785">
    <property type="entry name" value="PYP-like sensor domain (PAS domain)"/>
    <property type="match status" value="3"/>
</dbReference>
<gene>
    <name evidence="12" type="ORF">CPJCM30710_20610</name>
</gene>
<dbReference type="InterPro" id="IPR003661">
    <property type="entry name" value="HisK_dim/P_dom"/>
</dbReference>
<evidence type="ECO:0000313" key="13">
    <source>
        <dbReference type="Proteomes" id="UP000679179"/>
    </source>
</evidence>
<keyword evidence="8" id="KW-0902">Two-component regulatory system</keyword>
<evidence type="ECO:0000256" key="7">
    <source>
        <dbReference type="ARBA" id="ARBA00022840"/>
    </source>
</evidence>
<dbReference type="InterPro" id="IPR003594">
    <property type="entry name" value="HATPase_dom"/>
</dbReference>
<protein>
    <recommendedName>
        <fullName evidence="2">histidine kinase</fullName>
        <ecNumber evidence="2">2.7.13.3</ecNumber>
    </recommendedName>
</protein>
<comment type="caution">
    <text evidence="12">The sequence shown here is derived from an EMBL/GenBank/DDBJ whole genome shotgun (WGS) entry which is preliminary data.</text>
</comment>
<reference evidence="12" key="1">
    <citation type="submission" date="2021-03" db="EMBL/GenBank/DDBJ databases">
        <title>Taxonomic study of Clostridium polyendosporum from meadow-gley soil under rice.</title>
        <authorList>
            <person name="Kobayashi H."/>
            <person name="Tanizawa Y."/>
            <person name="Yagura M."/>
        </authorList>
    </citation>
    <scope>NUCLEOTIDE SEQUENCE</scope>
    <source>
        <strain evidence="12">JCM 30710</strain>
    </source>
</reference>
<dbReference type="InterPro" id="IPR005467">
    <property type="entry name" value="His_kinase_dom"/>
</dbReference>
<dbReference type="InterPro" id="IPR036890">
    <property type="entry name" value="HATPase_C_sf"/>
</dbReference>
<evidence type="ECO:0000259" key="11">
    <source>
        <dbReference type="PROSITE" id="PS50112"/>
    </source>
</evidence>
<evidence type="ECO:0000256" key="8">
    <source>
        <dbReference type="ARBA" id="ARBA00023012"/>
    </source>
</evidence>
<dbReference type="SMART" id="SM00387">
    <property type="entry name" value="HATPase_c"/>
    <property type="match status" value="1"/>
</dbReference>
<feature type="transmembrane region" description="Helical" evidence="9">
    <location>
        <begin position="227"/>
        <end position="251"/>
    </location>
</feature>
<dbReference type="Pfam" id="PF00512">
    <property type="entry name" value="HisKA"/>
    <property type="match status" value="1"/>
</dbReference>
<dbReference type="Proteomes" id="UP000679179">
    <property type="component" value="Unassembled WGS sequence"/>
</dbReference>
<keyword evidence="13" id="KW-1185">Reference proteome</keyword>
<accession>A0A919S1E5</accession>
<keyword evidence="6" id="KW-0418">Kinase</keyword>
<dbReference type="InterPro" id="IPR004358">
    <property type="entry name" value="Sig_transdc_His_kin-like_C"/>
</dbReference>
<feature type="transmembrane region" description="Helical" evidence="9">
    <location>
        <begin position="199"/>
        <end position="221"/>
    </location>
</feature>
<dbReference type="EMBL" id="BOPZ01000017">
    <property type="protein sequence ID" value="GIM29395.1"/>
    <property type="molecule type" value="Genomic_DNA"/>
</dbReference>
<comment type="catalytic activity">
    <reaction evidence="1">
        <text>ATP + protein L-histidine = ADP + protein N-phospho-L-histidine.</text>
        <dbReference type="EC" id="2.7.13.3"/>
    </reaction>
</comment>
<dbReference type="Gene3D" id="3.30.565.10">
    <property type="entry name" value="Histidine kinase-like ATPase, C-terminal domain"/>
    <property type="match status" value="1"/>
</dbReference>
<keyword evidence="3" id="KW-0597">Phosphoprotein</keyword>
<dbReference type="EC" id="2.7.13.3" evidence="2"/>
<feature type="transmembrane region" description="Helical" evidence="9">
    <location>
        <begin position="167"/>
        <end position="187"/>
    </location>
</feature>
<dbReference type="InterPro" id="IPR035965">
    <property type="entry name" value="PAS-like_dom_sf"/>
</dbReference>
<feature type="domain" description="Histidine kinase" evidence="10">
    <location>
        <begin position="669"/>
        <end position="890"/>
    </location>
</feature>
<dbReference type="SUPFAM" id="SSF47384">
    <property type="entry name" value="Homodimeric domain of signal transducing histidine kinase"/>
    <property type="match status" value="1"/>
</dbReference>
<keyword evidence="7" id="KW-0067">ATP-binding</keyword>
<dbReference type="Pfam" id="PF02518">
    <property type="entry name" value="HATPase_c"/>
    <property type="match status" value="1"/>
</dbReference>
<evidence type="ECO:0000259" key="10">
    <source>
        <dbReference type="PROSITE" id="PS50109"/>
    </source>
</evidence>
<dbReference type="InterPro" id="IPR013656">
    <property type="entry name" value="PAS_4"/>
</dbReference>
<dbReference type="NCBIfam" id="TIGR00229">
    <property type="entry name" value="sensory_box"/>
    <property type="match status" value="2"/>
</dbReference>
<dbReference type="SUPFAM" id="SSF55874">
    <property type="entry name" value="ATPase domain of HSP90 chaperone/DNA topoisomerase II/histidine kinase"/>
    <property type="match status" value="1"/>
</dbReference>
<dbReference type="PRINTS" id="PR00344">
    <property type="entry name" value="BCTRLSENSOR"/>
</dbReference>
<dbReference type="FunFam" id="3.30.565.10:FF:000037">
    <property type="entry name" value="Hybrid sensor histidine kinase/response regulator"/>
    <property type="match status" value="1"/>
</dbReference>
<feature type="transmembrane region" description="Helical" evidence="9">
    <location>
        <begin position="36"/>
        <end position="62"/>
    </location>
</feature>
<dbReference type="CDD" id="cd00130">
    <property type="entry name" value="PAS"/>
    <property type="match status" value="3"/>
</dbReference>
<feature type="transmembrane region" description="Helical" evidence="9">
    <location>
        <begin position="135"/>
        <end position="155"/>
    </location>
</feature>
<keyword evidence="9" id="KW-1133">Transmembrane helix</keyword>
<feature type="domain" description="PAS" evidence="11">
    <location>
        <begin position="521"/>
        <end position="568"/>
    </location>
</feature>
<evidence type="ECO:0000256" key="3">
    <source>
        <dbReference type="ARBA" id="ARBA00022553"/>
    </source>
</evidence>
<dbReference type="RefSeq" id="WP_212904095.1">
    <property type="nucleotide sequence ID" value="NZ_BOPZ01000017.1"/>
</dbReference>
<evidence type="ECO:0000313" key="12">
    <source>
        <dbReference type="EMBL" id="GIM29395.1"/>
    </source>
</evidence>
<dbReference type="InterPro" id="IPR050736">
    <property type="entry name" value="Sensor_HK_Regulatory"/>
</dbReference>
<organism evidence="12 13">
    <name type="scientific">Clostridium polyendosporum</name>
    <dbReference type="NCBI Taxonomy" id="69208"/>
    <lineage>
        <taxon>Bacteria</taxon>
        <taxon>Bacillati</taxon>
        <taxon>Bacillota</taxon>
        <taxon>Clostridia</taxon>
        <taxon>Eubacteriales</taxon>
        <taxon>Clostridiaceae</taxon>
        <taxon>Clostridium</taxon>
    </lineage>
</organism>
<dbReference type="GO" id="GO:0000155">
    <property type="term" value="F:phosphorelay sensor kinase activity"/>
    <property type="evidence" value="ECO:0007669"/>
    <property type="project" value="InterPro"/>
</dbReference>
<dbReference type="Gene3D" id="3.30.450.20">
    <property type="entry name" value="PAS domain"/>
    <property type="match status" value="3"/>
</dbReference>